<sequence>MRNEIIDELIVNSTCPTNSLSIKIPVTYALRLVQINWADIMFAIENDYFDIEAAVEYAVHLMELDQSDDLIIELACIKANELIREEIIENYINKFVERTTVEERQEAKDKILYAVMNYLYENKQIFENPATVIEVVYDDFGFPESMKKVVSYIPSKNELDKENNLFYNNWSEYLLQQRKKLVRLKR</sequence>
<reference evidence="1 2" key="1">
    <citation type="submission" date="2020-08" db="EMBL/GenBank/DDBJ databases">
        <title>Genome public.</title>
        <authorList>
            <person name="Liu C."/>
            <person name="Sun Q."/>
        </authorList>
    </citation>
    <scope>NUCLEOTIDE SEQUENCE [LARGE SCALE GENOMIC DNA]</scope>
    <source>
        <strain evidence="1 2">BX4</strain>
    </source>
</reference>
<evidence type="ECO:0000313" key="2">
    <source>
        <dbReference type="Proteomes" id="UP000597877"/>
    </source>
</evidence>
<dbReference type="RefSeq" id="WP_021953797.1">
    <property type="nucleotide sequence ID" value="NZ_JACOOZ010000006.1"/>
</dbReference>
<dbReference type="EMBL" id="JACOOZ010000006">
    <property type="protein sequence ID" value="MBC5668194.1"/>
    <property type="molecule type" value="Genomic_DNA"/>
</dbReference>
<organism evidence="1 2">
    <name type="scientific">Eubacterium segne</name>
    <dbReference type="NCBI Taxonomy" id="2763045"/>
    <lineage>
        <taxon>Bacteria</taxon>
        <taxon>Bacillati</taxon>
        <taxon>Bacillota</taxon>
        <taxon>Clostridia</taxon>
        <taxon>Eubacteriales</taxon>
        <taxon>Eubacteriaceae</taxon>
        <taxon>Eubacterium</taxon>
    </lineage>
</organism>
<gene>
    <name evidence="1" type="ORF">H8S00_09385</name>
</gene>
<keyword evidence="2" id="KW-1185">Reference proteome</keyword>
<proteinExistence type="predicted"/>
<comment type="caution">
    <text evidence="1">The sequence shown here is derived from an EMBL/GenBank/DDBJ whole genome shotgun (WGS) entry which is preliminary data.</text>
</comment>
<dbReference type="InterPro" id="IPR016630">
    <property type="entry name" value="UCP015278"/>
</dbReference>
<dbReference type="Pfam" id="PF10004">
    <property type="entry name" value="DUF2247"/>
    <property type="match status" value="1"/>
</dbReference>
<name>A0ABR7F5H5_9FIRM</name>
<protein>
    <submittedName>
        <fullName evidence="1">DUF2247 family protein</fullName>
    </submittedName>
</protein>
<dbReference type="Proteomes" id="UP000597877">
    <property type="component" value="Unassembled WGS sequence"/>
</dbReference>
<evidence type="ECO:0000313" key="1">
    <source>
        <dbReference type="EMBL" id="MBC5668194.1"/>
    </source>
</evidence>
<accession>A0ABR7F5H5</accession>